<accession>A0A285P9P2</accession>
<evidence type="ECO:0000256" key="9">
    <source>
        <dbReference type="SAM" id="MobiDB-lite"/>
    </source>
</evidence>
<dbReference type="Pfam" id="PF08352">
    <property type="entry name" value="oligo_HPY"/>
    <property type="match status" value="2"/>
</dbReference>
<evidence type="ECO:0000256" key="4">
    <source>
        <dbReference type="ARBA" id="ARBA00022519"/>
    </source>
</evidence>
<gene>
    <name evidence="11" type="ORF">SAMN06269185_2783</name>
</gene>
<dbReference type="FunFam" id="3.40.50.300:FF:000016">
    <property type="entry name" value="Oligopeptide ABC transporter ATP-binding component"/>
    <property type="match status" value="1"/>
</dbReference>
<dbReference type="Gene3D" id="3.40.50.300">
    <property type="entry name" value="P-loop containing nucleotide triphosphate hydrolases"/>
    <property type="match status" value="2"/>
</dbReference>
<feature type="compositionally biased region" description="Basic and acidic residues" evidence="9">
    <location>
        <begin position="738"/>
        <end position="763"/>
    </location>
</feature>
<feature type="region of interest" description="Disordered" evidence="9">
    <location>
        <begin position="1"/>
        <end position="22"/>
    </location>
</feature>
<dbReference type="PROSITE" id="PS00211">
    <property type="entry name" value="ABC_TRANSPORTER_1"/>
    <property type="match status" value="2"/>
</dbReference>
<feature type="region of interest" description="Disordered" evidence="9">
    <location>
        <begin position="713"/>
        <end position="763"/>
    </location>
</feature>
<evidence type="ECO:0000256" key="3">
    <source>
        <dbReference type="ARBA" id="ARBA00022475"/>
    </source>
</evidence>
<dbReference type="NCBIfam" id="NF008453">
    <property type="entry name" value="PRK11308.1"/>
    <property type="match status" value="2"/>
</dbReference>
<keyword evidence="2" id="KW-0813">Transport</keyword>
<evidence type="ECO:0000313" key="12">
    <source>
        <dbReference type="Proteomes" id="UP000219453"/>
    </source>
</evidence>
<protein>
    <submittedName>
        <fullName evidence="11">Peptide/nickel transport system ATP-binding protein</fullName>
    </submittedName>
</protein>
<dbReference type="PANTHER" id="PTHR43297:SF14">
    <property type="entry name" value="ATPASE AAA-TYPE CORE DOMAIN-CONTAINING PROTEIN"/>
    <property type="match status" value="1"/>
</dbReference>
<comment type="subcellular location">
    <subcellularLocation>
        <location evidence="1">Cell membrane</location>
        <topology evidence="1">Peripheral membrane protein</topology>
    </subcellularLocation>
</comment>
<evidence type="ECO:0000256" key="8">
    <source>
        <dbReference type="ARBA" id="ARBA00023136"/>
    </source>
</evidence>
<dbReference type="InterPro" id="IPR013563">
    <property type="entry name" value="Oligopep_ABC_C"/>
</dbReference>
<dbReference type="OrthoDB" id="18209at2157"/>
<dbReference type="PANTHER" id="PTHR43297">
    <property type="entry name" value="OLIGOPEPTIDE TRANSPORT ATP-BINDING PROTEIN APPD"/>
    <property type="match status" value="1"/>
</dbReference>
<dbReference type="Pfam" id="PF00005">
    <property type="entry name" value="ABC_tran"/>
    <property type="match status" value="2"/>
</dbReference>
<sequence length="763" mass="84657">MSSDYDTHEHDAQRTTDTESADQDVIIEVRNASVEFEMERGTSRVLDNVSMDIRQNEILGVVGESGSGKSMFASALLDAVVDPGQLSGEVIYHPENGDPVNIANADQDLLKQYRWKEISMVFQGAMSSFNPTQRIRDHFTETLKAHNHNLKDGMDHARQLLRELHLDPDRVLDAYPHELSGGMQQRALIALSLVLKPRVLVMDEPTAALDLLMQRSILSLLEDLQERYDLTVVFITHDLPLVAGLADRIGVLYAFQMAEVGPTDEILRDPAHPYTRDLLNAVPNLETPLDAMTPIEGQAPDPVDTAAGCRYASRCPLATDECRSEDPPFFEAGEDHETACHHWEQAREEIPFNPTESLEDVETDAVTGHQSEDPVLSLDDVDVHFEQSSGLRSKLTGDTDTVYAVNDVDLDIYENDVVALVGESGCGKTTLGKTAIGVQRPTDGTVSHRGTDVWDARDDGDDVYDEIRSSLQIIHQDPGSSLNPNRSVQEILETPLKQAQEELTFKDRRERIIAMLDYVGLSPARDYAERYPHQLSGGEKQRVALVRALFMNPDLILADEAVSALDVSLRVEMMDLMLELQQRFDTSYLFISHNFENARYLAGKVDGRIGVMYLGNVVEIGPAEEIIQNPRHPYTKILRWSTADIDPDDGGGELPVRSIDIPDPVDPPSGCPFQTRCPKAREHCTQECPSLDPADGSSGNDHEIACFRECDGDHPYWDSEPLDGADGDESIFGPDQPPEERAAPDGGERVADDRSGDEGRDDR</sequence>
<keyword evidence="8" id="KW-0472">Membrane</keyword>
<keyword evidence="5" id="KW-0547">Nucleotide-binding</keyword>
<dbReference type="GO" id="GO:0005524">
    <property type="term" value="F:ATP binding"/>
    <property type="evidence" value="ECO:0007669"/>
    <property type="project" value="UniProtKB-KW"/>
</dbReference>
<evidence type="ECO:0000259" key="10">
    <source>
        <dbReference type="PROSITE" id="PS50893"/>
    </source>
</evidence>
<evidence type="ECO:0000256" key="2">
    <source>
        <dbReference type="ARBA" id="ARBA00022448"/>
    </source>
</evidence>
<feature type="domain" description="ABC transporter" evidence="10">
    <location>
        <begin position="29"/>
        <end position="279"/>
    </location>
</feature>
<dbReference type="NCBIfam" id="TIGR01727">
    <property type="entry name" value="oligo_HPY"/>
    <property type="match status" value="2"/>
</dbReference>
<dbReference type="EMBL" id="OBEJ01000004">
    <property type="protein sequence ID" value="SNZ16846.1"/>
    <property type="molecule type" value="Genomic_DNA"/>
</dbReference>
<name>A0A285P9P2_NATPI</name>
<dbReference type="Proteomes" id="UP000219453">
    <property type="component" value="Unassembled WGS sequence"/>
</dbReference>
<dbReference type="CDD" id="cd03257">
    <property type="entry name" value="ABC_NikE_OppD_transporters"/>
    <property type="match status" value="2"/>
</dbReference>
<dbReference type="InterPro" id="IPR050388">
    <property type="entry name" value="ABC_Ni/Peptide_Import"/>
</dbReference>
<feature type="compositionally biased region" description="Acidic residues" evidence="9">
    <location>
        <begin position="720"/>
        <end position="729"/>
    </location>
</feature>
<keyword evidence="6 11" id="KW-0067">ATP-binding</keyword>
<evidence type="ECO:0000256" key="5">
    <source>
        <dbReference type="ARBA" id="ARBA00022741"/>
    </source>
</evidence>
<dbReference type="AlphaFoldDB" id="A0A285P9P2"/>
<evidence type="ECO:0000256" key="7">
    <source>
        <dbReference type="ARBA" id="ARBA00022967"/>
    </source>
</evidence>
<dbReference type="GO" id="GO:0016887">
    <property type="term" value="F:ATP hydrolysis activity"/>
    <property type="evidence" value="ECO:0007669"/>
    <property type="project" value="InterPro"/>
</dbReference>
<keyword evidence="3" id="KW-1003">Cell membrane</keyword>
<dbReference type="InterPro" id="IPR027417">
    <property type="entry name" value="P-loop_NTPase"/>
</dbReference>
<dbReference type="SMART" id="SM00382">
    <property type="entry name" value="AAA"/>
    <property type="match status" value="2"/>
</dbReference>
<keyword evidence="12" id="KW-1185">Reference proteome</keyword>
<dbReference type="GO" id="GO:0015833">
    <property type="term" value="P:peptide transport"/>
    <property type="evidence" value="ECO:0007669"/>
    <property type="project" value="InterPro"/>
</dbReference>
<dbReference type="GO" id="GO:0005886">
    <property type="term" value="C:plasma membrane"/>
    <property type="evidence" value="ECO:0007669"/>
    <property type="project" value="UniProtKB-SubCell"/>
</dbReference>
<keyword evidence="7" id="KW-1278">Translocase</keyword>
<evidence type="ECO:0000256" key="1">
    <source>
        <dbReference type="ARBA" id="ARBA00004202"/>
    </source>
</evidence>
<keyword evidence="4" id="KW-0997">Cell inner membrane</keyword>
<reference evidence="11 12" key="1">
    <citation type="submission" date="2017-09" db="EMBL/GenBank/DDBJ databases">
        <authorList>
            <person name="Ehlers B."/>
            <person name="Leendertz F.H."/>
        </authorList>
    </citation>
    <scope>NUCLEOTIDE SEQUENCE [LARGE SCALE GENOMIC DNA]</scope>
    <source>
        <strain evidence="11 12">DSM 27208</strain>
    </source>
</reference>
<dbReference type="InterPro" id="IPR017871">
    <property type="entry name" value="ABC_transporter-like_CS"/>
</dbReference>
<dbReference type="InterPro" id="IPR003593">
    <property type="entry name" value="AAA+_ATPase"/>
</dbReference>
<feature type="domain" description="ABC transporter" evidence="10">
    <location>
        <begin position="378"/>
        <end position="639"/>
    </location>
</feature>
<organism evidence="11 12">
    <name type="scientific">Natronoarchaeum philippinense</name>
    <dbReference type="NCBI Taxonomy" id="558529"/>
    <lineage>
        <taxon>Archaea</taxon>
        <taxon>Methanobacteriati</taxon>
        <taxon>Methanobacteriota</taxon>
        <taxon>Stenosarchaea group</taxon>
        <taxon>Halobacteria</taxon>
        <taxon>Halobacteriales</taxon>
        <taxon>Natronoarchaeaceae</taxon>
    </lineage>
</organism>
<feature type="compositionally biased region" description="Basic and acidic residues" evidence="9">
    <location>
        <begin position="1"/>
        <end position="17"/>
    </location>
</feature>
<evidence type="ECO:0000313" key="11">
    <source>
        <dbReference type="EMBL" id="SNZ16846.1"/>
    </source>
</evidence>
<proteinExistence type="predicted"/>
<evidence type="ECO:0000256" key="6">
    <source>
        <dbReference type="ARBA" id="ARBA00022840"/>
    </source>
</evidence>
<dbReference type="RefSeq" id="WP_097009691.1">
    <property type="nucleotide sequence ID" value="NZ_OBEJ01000004.1"/>
</dbReference>
<dbReference type="PROSITE" id="PS50893">
    <property type="entry name" value="ABC_TRANSPORTER_2"/>
    <property type="match status" value="2"/>
</dbReference>
<dbReference type="SUPFAM" id="SSF52540">
    <property type="entry name" value="P-loop containing nucleoside triphosphate hydrolases"/>
    <property type="match status" value="2"/>
</dbReference>
<dbReference type="InterPro" id="IPR003439">
    <property type="entry name" value="ABC_transporter-like_ATP-bd"/>
</dbReference>